<reference evidence="1 2" key="1">
    <citation type="submission" date="2021-06" db="EMBL/GenBank/DDBJ databases">
        <title>Genome sequence of Babesia caballi.</title>
        <authorList>
            <person name="Yamagishi J."/>
            <person name="Kidaka T."/>
            <person name="Ochi A."/>
        </authorList>
    </citation>
    <scope>NUCLEOTIDE SEQUENCE [LARGE SCALE GENOMIC DNA]</scope>
    <source>
        <strain evidence="1">USDA-D6B2</strain>
    </source>
</reference>
<dbReference type="RefSeq" id="XP_067713586.1">
    <property type="nucleotide sequence ID" value="XM_067857485.1"/>
</dbReference>
<evidence type="ECO:0000313" key="2">
    <source>
        <dbReference type="Proteomes" id="UP001497744"/>
    </source>
</evidence>
<proteinExistence type="predicted"/>
<dbReference type="AlphaFoldDB" id="A0AAV4LPU4"/>
<dbReference type="Proteomes" id="UP001497744">
    <property type="component" value="Unassembled WGS sequence"/>
</dbReference>
<comment type="caution">
    <text evidence="1">The sequence shown here is derived from an EMBL/GenBank/DDBJ whole genome shotgun (WGS) entry which is preliminary data.</text>
</comment>
<keyword evidence="2" id="KW-1185">Reference proteome</keyword>
<evidence type="ECO:0000313" key="1">
    <source>
        <dbReference type="EMBL" id="GIX61515.1"/>
    </source>
</evidence>
<name>A0AAV4LPU4_BABCB</name>
<protein>
    <submittedName>
        <fullName evidence="1">LysR family transcriptional regulator</fullName>
    </submittedName>
</protein>
<sequence>MLERLRKVVPEIGVVRKQVPKRAVPRGVRRREEAPAGVGEQIPEVGTPEVMVQQQLLLGVGDTPDVQHAAVGAQARQAEAPLAGKHDFALARGQKRVLHGVYPRVQGIVLLEQELLVKVVTAHVGLVLKVRVLGARAVEVLQQLLLHLQRQRADHQVVLGRLRESPPEAELRHVKVPPVAARPAPLLRAAHGHVAVLQVVPDVPQRVQAFERLRNKGAHVVVRSVHGVPLDEPPPTPPPAPVSRDVSPLLKHVVPQVCDFKAAEPRRYRGEQVLQPAAQHRRAQQLLLELGRGRLLRLEAVVAAVGVVAVDHAAVELPRRLFFVLELVDELVDDGDFLVLLVNQPLLQVHLQVLLDLLRQLALGGAGRRARGVLVGHGFLAAVSPEQLALAVAPADAPAAEADHRAPEGGHVGDLHPVLVGAREIVDDAPLLVEADDGANPRRVRALRDARGRGEALPDGPLDRLVVLRHGCLLRRAPVGRVPHEVHGAPVGAEAARDLVQLLQHLLNALAVGVLAAERQAALLRPVHLVLLREQLQPHVVAAPPVDAGALEAVPHVREQLDVVLADDGVEVDVELVAVEALEPEAPVLPARVAQPEAAEQLVEQLQLLEHAVLQERAPLGRLCVNRPSRGGPGCGVSLGVFAAGTLHLQLRQRLARQGTRQGRVRVGGILATLLVDGVVQRRDRVLGDGRASPPLAKQITELFEGGTADVEARPAFLLRLAAVRPHVGRCSTVRSPECER</sequence>
<dbReference type="EMBL" id="BPLF01000001">
    <property type="protein sequence ID" value="GIX61515.1"/>
    <property type="molecule type" value="Genomic_DNA"/>
</dbReference>
<accession>A0AAV4LPU4</accession>
<dbReference type="GeneID" id="94192998"/>
<gene>
    <name evidence="1" type="ORF">BcabD6B2_09500</name>
</gene>
<organism evidence="1 2">
    <name type="scientific">Babesia caballi</name>
    <dbReference type="NCBI Taxonomy" id="5871"/>
    <lineage>
        <taxon>Eukaryota</taxon>
        <taxon>Sar</taxon>
        <taxon>Alveolata</taxon>
        <taxon>Apicomplexa</taxon>
        <taxon>Aconoidasida</taxon>
        <taxon>Piroplasmida</taxon>
        <taxon>Babesiidae</taxon>
        <taxon>Babesia</taxon>
    </lineage>
</organism>